<reference evidence="2" key="1">
    <citation type="journal article" date="2015" name="Nat. Genet.">
        <title>The genome and transcriptome of the zoonotic hookworm Ancylostoma ceylanicum identify infection-specific gene families.</title>
        <authorList>
            <person name="Schwarz E.M."/>
            <person name="Hu Y."/>
            <person name="Antoshechkin I."/>
            <person name="Miller M.M."/>
            <person name="Sternberg P.W."/>
            <person name="Aroian R.V."/>
        </authorList>
    </citation>
    <scope>NUCLEOTIDE SEQUENCE</scope>
    <source>
        <strain evidence="2">HY135</strain>
    </source>
</reference>
<gene>
    <name evidence="1" type="primary">Acey_s0024.g1072</name>
    <name evidence="1" type="ORF">Y032_0024g1072</name>
</gene>
<evidence type="ECO:0000313" key="2">
    <source>
        <dbReference type="Proteomes" id="UP000024635"/>
    </source>
</evidence>
<dbReference type="AlphaFoldDB" id="A0A016UW24"/>
<evidence type="ECO:0000313" key="1">
    <source>
        <dbReference type="EMBL" id="EYC19410.1"/>
    </source>
</evidence>
<accession>A0A016UW24</accession>
<name>A0A016UW24_9BILA</name>
<dbReference type="OrthoDB" id="10264220at2759"/>
<dbReference type="EMBL" id="JARK01001360">
    <property type="protein sequence ID" value="EYC19410.1"/>
    <property type="molecule type" value="Genomic_DNA"/>
</dbReference>
<proteinExistence type="predicted"/>
<sequence>MSRDEDDWSDGLNSFDNIAWSPILDDGDDELPDDATRAEVLQLHSPCILNQSGRGFTTSTPRQTFAVHRRTPVSSRWLRYSSFHRYSGQDGASLLELGADNSQGYQHFYTDYRQQQARGLGFLLKYSHSYWNSADTM</sequence>
<protein>
    <submittedName>
        <fullName evidence="1">Uncharacterized protein</fullName>
    </submittedName>
</protein>
<dbReference type="Proteomes" id="UP000024635">
    <property type="component" value="Unassembled WGS sequence"/>
</dbReference>
<keyword evidence="2" id="KW-1185">Reference proteome</keyword>
<comment type="caution">
    <text evidence="1">The sequence shown here is derived from an EMBL/GenBank/DDBJ whole genome shotgun (WGS) entry which is preliminary data.</text>
</comment>
<organism evidence="1 2">
    <name type="scientific">Ancylostoma ceylanicum</name>
    <dbReference type="NCBI Taxonomy" id="53326"/>
    <lineage>
        <taxon>Eukaryota</taxon>
        <taxon>Metazoa</taxon>
        <taxon>Ecdysozoa</taxon>
        <taxon>Nematoda</taxon>
        <taxon>Chromadorea</taxon>
        <taxon>Rhabditida</taxon>
        <taxon>Rhabditina</taxon>
        <taxon>Rhabditomorpha</taxon>
        <taxon>Strongyloidea</taxon>
        <taxon>Ancylostomatidae</taxon>
        <taxon>Ancylostomatinae</taxon>
        <taxon>Ancylostoma</taxon>
    </lineage>
</organism>